<dbReference type="RefSeq" id="WP_168529648.1">
    <property type="nucleotide sequence ID" value="NZ_CP101180.1"/>
</dbReference>
<proteinExistence type="predicted"/>
<keyword evidence="2" id="KW-1185">Reference proteome</keyword>
<evidence type="ECO:0008006" key="3">
    <source>
        <dbReference type="Google" id="ProtNLM"/>
    </source>
</evidence>
<sequence length="141" mass="16017">MKRFVDRQNAWGLKLRFPERLRGDSPDQDPIPVWPLLKTRAQIEAMPRRTACPLCNPELAHLDKARRAITWTYLPARSMKSKHFGTEFRLPAGTLLGALTKITTVETIDGLDFRADFEHAEAPVTDPDTELMYQTGTRALA</sequence>
<reference evidence="1" key="1">
    <citation type="submission" date="2022-07" db="EMBL/GenBank/DDBJ databases">
        <authorList>
            <person name="Wu T."/>
        </authorList>
    </citation>
    <scope>NUCLEOTIDE SEQUENCE</scope>
    <source>
        <strain evidence="1">SD-1</strain>
    </source>
</reference>
<gene>
    <name evidence="1" type="ORF">NL394_04115</name>
</gene>
<dbReference type="AlphaFoldDB" id="A0AAX3EJW1"/>
<evidence type="ECO:0000313" key="1">
    <source>
        <dbReference type="EMBL" id="UYV98421.1"/>
    </source>
</evidence>
<dbReference type="EMBL" id="CP101185">
    <property type="protein sequence ID" value="UYV98421.1"/>
    <property type="molecule type" value="Genomic_DNA"/>
</dbReference>
<accession>A0AAX3EJW1</accession>
<protein>
    <recommendedName>
        <fullName evidence="3">Transposase</fullName>
    </recommendedName>
</protein>
<dbReference type="Proteomes" id="UP001163293">
    <property type="component" value="Chromosome"/>
</dbReference>
<name>A0AAX3EJW1_PAEUR</name>
<organism evidence="1 2">
    <name type="scientific">Paenarthrobacter ureafaciens</name>
    <dbReference type="NCBI Taxonomy" id="37931"/>
    <lineage>
        <taxon>Bacteria</taxon>
        <taxon>Bacillati</taxon>
        <taxon>Actinomycetota</taxon>
        <taxon>Actinomycetes</taxon>
        <taxon>Micrococcales</taxon>
        <taxon>Micrococcaceae</taxon>
        <taxon>Paenarthrobacter</taxon>
    </lineage>
</organism>
<evidence type="ECO:0000313" key="2">
    <source>
        <dbReference type="Proteomes" id="UP001163293"/>
    </source>
</evidence>